<sequence length="155" mass="17330">MDEGGKGSKKEEVRPEPSTSEPKGNTSRRRLYESVDLTVRRGDGDRTLGRREDNINPVRLHAAMPPSQRAAVLQLHQQCPDYRCQQPGLLVSTTETLSQQTQQPPNLSVFEPEVGTLGSLRRKRKYYTRDGERVLKGVLAETMDPEPATCDELAA</sequence>
<protein>
    <submittedName>
        <fullName evidence="2 4">Uncharacterized protein</fullName>
    </submittedName>
</protein>
<evidence type="ECO:0000313" key="3">
    <source>
        <dbReference type="Proteomes" id="UP000282613"/>
    </source>
</evidence>
<dbReference type="EMBL" id="UYRS01019510">
    <property type="protein sequence ID" value="VDK45736.1"/>
    <property type="molecule type" value="Genomic_DNA"/>
</dbReference>
<name>A0A0R3WG13_TAEAS</name>
<reference evidence="4" key="1">
    <citation type="submission" date="2017-02" db="UniProtKB">
        <authorList>
            <consortium name="WormBaseParasite"/>
        </authorList>
    </citation>
    <scope>IDENTIFICATION</scope>
</reference>
<dbReference type="AlphaFoldDB" id="A0A0R3WG13"/>
<feature type="region of interest" description="Disordered" evidence="1">
    <location>
        <begin position="1"/>
        <end position="54"/>
    </location>
</feature>
<feature type="compositionally biased region" description="Basic and acidic residues" evidence="1">
    <location>
        <begin position="1"/>
        <end position="15"/>
    </location>
</feature>
<evidence type="ECO:0000313" key="4">
    <source>
        <dbReference type="WBParaSite" id="TASK_0000980601-mRNA-1"/>
    </source>
</evidence>
<gene>
    <name evidence="2" type="ORF">TASK_LOCUS9807</name>
</gene>
<proteinExistence type="predicted"/>
<feature type="compositionally biased region" description="Basic and acidic residues" evidence="1">
    <location>
        <begin position="30"/>
        <end position="54"/>
    </location>
</feature>
<dbReference type="WBParaSite" id="TASK_0000980601-mRNA-1">
    <property type="protein sequence ID" value="TASK_0000980601-mRNA-1"/>
    <property type="gene ID" value="TASK_0000980601"/>
</dbReference>
<evidence type="ECO:0000256" key="1">
    <source>
        <dbReference type="SAM" id="MobiDB-lite"/>
    </source>
</evidence>
<dbReference type="Proteomes" id="UP000282613">
    <property type="component" value="Unassembled WGS sequence"/>
</dbReference>
<keyword evidence="3" id="KW-1185">Reference proteome</keyword>
<organism evidence="4">
    <name type="scientific">Taenia asiatica</name>
    <name type="common">Asian tapeworm</name>
    <dbReference type="NCBI Taxonomy" id="60517"/>
    <lineage>
        <taxon>Eukaryota</taxon>
        <taxon>Metazoa</taxon>
        <taxon>Spiralia</taxon>
        <taxon>Lophotrochozoa</taxon>
        <taxon>Platyhelminthes</taxon>
        <taxon>Cestoda</taxon>
        <taxon>Eucestoda</taxon>
        <taxon>Cyclophyllidea</taxon>
        <taxon>Taeniidae</taxon>
        <taxon>Taenia</taxon>
    </lineage>
</organism>
<accession>A0A0R3WG13</accession>
<evidence type="ECO:0000313" key="2">
    <source>
        <dbReference type="EMBL" id="VDK45736.1"/>
    </source>
</evidence>
<reference evidence="2 3" key="2">
    <citation type="submission" date="2018-11" db="EMBL/GenBank/DDBJ databases">
        <authorList>
            <consortium name="Pathogen Informatics"/>
        </authorList>
    </citation>
    <scope>NUCLEOTIDE SEQUENCE [LARGE SCALE GENOMIC DNA]</scope>
</reference>